<feature type="domain" description="DUF6575" evidence="1">
    <location>
        <begin position="10"/>
        <end position="113"/>
    </location>
</feature>
<evidence type="ECO:0000259" key="1">
    <source>
        <dbReference type="Pfam" id="PF20215"/>
    </source>
</evidence>
<accession>A0A5J4R516</accession>
<name>A0A5J4R516_9ZZZZ</name>
<comment type="caution">
    <text evidence="2">The sequence shown here is derived from an EMBL/GenBank/DDBJ whole genome shotgun (WGS) entry which is preliminary data.</text>
</comment>
<dbReference type="EMBL" id="SNRY01001708">
    <property type="protein sequence ID" value="KAA6329076.1"/>
    <property type="molecule type" value="Genomic_DNA"/>
</dbReference>
<protein>
    <recommendedName>
        <fullName evidence="1">DUF6575 domain-containing protein</fullName>
    </recommendedName>
</protein>
<evidence type="ECO:0000313" key="2">
    <source>
        <dbReference type="EMBL" id="KAA6329076.1"/>
    </source>
</evidence>
<dbReference type="Pfam" id="PF20215">
    <property type="entry name" value="DUF6575"/>
    <property type="match status" value="1"/>
</dbReference>
<dbReference type="InterPro" id="IPR046482">
    <property type="entry name" value="DUF6575"/>
</dbReference>
<proteinExistence type="predicted"/>
<reference evidence="2" key="1">
    <citation type="submission" date="2019-03" db="EMBL/GenBank/DDBJ databases">
        <title>Single cell metagenomics reveals metabolic interactions within the superorganism composed of flagellate Streblomastix strix and complex community of Bacteroidetes bacteria on its surface.</title>
        <authorList>
            <person name="Treitli S.C."/>
            <person name="Kolisko M."/>
            <person name="Husnik F."/>
            <person name="Keeling P."/>
            <person name="Hampl V."/>
        </authorList>
    </citation>
    <scope>NUCLEOTIDE SEQUENCE</scope>
    <source>
        <strain evidence="2">STM</strain>
    </source>
</reference>
<dbReference type="AlphaFoldDB" id="A0A5J4R516"/>
<organism evidence="2">
    <name type="scientific">termite gut metagenome</name>
    <dbReference type="NCBI Taxonomy" id="433724"/>
    <lineage>
        <taxon>unclassified sequences</taxon>
        <taxon>metagenomes</taxon>
        <taxon>organismal metagenomes</taxon>
    </lineage>
</organism>
<gene>
    <name evidence="2" type="ORF">EZS27_022092</name>
</gene>
<sequence length="369" mass="42040">MNKTITLERILEYYDVPQLFIGKDIIGTRYLCLLVDVDGVNCYITIQISLDRLGVFLSGKVDLRYIFVHPEFAGEYFIVIFENEKIILNVYNNNVLTEDMLPDEGFFYHEEQEDVSIIQEAIEQNHPVIHLGFIDANNSHSIPVNTLASLTTQYQSIVSNCFKKIDGTKNDSDFKLNVFSYSAASFNVHMYAESSLNIFGTSRIDLTLKTLDKIFRCTNKKELIEVIEPLKGHTISSYKNFIKTLIENKIVVKYKWVSSITDGEVIKNKVSIPLMEKIYEILIESSELEKEIKEFEGIMIGSNVDTGKWSFRTTDGEEVKGVTNIPALLSGVILGEMNYKIVCEEFLEFNNISAKEKSTLILVNINPLS</sequence>